<dbReference type="GeneID" id="7871750"/>
<sequence length="156" mass="18859">MMKKKRIYNNRQNSWRRLRDTDYAQHLHDLFSKSCYRQFRECRICFETVSSGKVPLVIGNTVVFTSFLCDDCIDAGTKNNPDFMNIDVFRTRVVQWLDYPFNLKQCELLLKLNPKFCDNDNCIISMRKCKIDMDKKFVFDNFEQRVKRLHFKQQQM</sequence>
<organism evidence="1 2">
    <name type="scientific">Neodiprion sertifer nucleopolyhedrovirus</name>
    <dbReference type="NCBI Taxonomy" id="111874"/>
    <lineage>
        <taxon>Viruses</taxon>
        <taxon>Viruses incertae sedis</taxon>
        <taxon>Naldaviricetes</taxon>
        <taxon>Lefavirales</taxon>
        <taxon>Baculoviridae</taxon>
        <taxon>Gammabaculovirus</taxon>
        <taxon>Gammabaculovirus nesertiferis</taxon>
    </lineage>
</organism>
<keyword evidence="2" id="KW-1185">Reference proteome</keyword>
<dbReference type="OrthoDB" id="20538at10239"/>
<dbReference type="KEGG" id="vg:7871750"/>
<dbReference type="RefSeq" id="YP_025187.1">
    <property type="nucleotide sequence ID" value="NC_005905.1"/>
</dbReference>
<evidence type="ECO:0000313" key="2">
    <source>
        <dbReference type="Proteomes" id="UP000243697"/>
    </source>
</evidence>
<proteinExistence type="predicted"/>
<reference evidence="1 2" key="1">
    <citation type="journal article" date="2004" name="J. Virol.">
        <title>Sequence analysis of the genome of the Neodiprion sertifer nucleopolyhedrovirus.</title>
        <authorList>
            <person name="Garcia-Maruniak A."/>
            <person name="Maruniak J.E."/>
            <person name="Zanotto P.M."/>
            <person name="Doumbouya A.E."/>
            <person name="Liu J.C."/>
            <person name="Merritt T.M."/>
            <person name="Lanoie J.S."/>
        </authorList>
    </citation>
    <scope>NUCLEOTIDE SEQUENCE [LARGE SCALE GENOMIC DNA]</scope>
</reference>
<protein>
    <submittedName>
        <fullName evidence="1">Uncharacterized protein</fullName>
    </submittedName>
</protein>
<name>Q6JK80_9CBAC</name>
<dbReference type="EMBL" id="AY430810">
    <property type="protein sequence ID" value="AAQ96457.1"/>
    <property type="molecule type" value="Genomic_DNA"/>
</dbReference>
<evidence type="ECO:0000313" key="1">
    <source>
        <dbReference type="EMBL" id="AAQ96457.1"/>
    </source>
</evidence>
<dbReference type="Proteomes" id="UP000243697">
    <property type="component" value="Segment"/>
</dbReference>
<accession>Q6JK80</accession>